<dbReference type="SMART" id="SM00448">
    <property type="entry name" value="REC"/>
    <property type="match status" value="1"/>
</dbReference>
<comment type="caution">
    <text evidence="2">The sequence shown here is derived from an EMBL/GenBank/DDBJ whole genome shotgun (WGS) entry which is preliminary data.</text>
</comment>
<dbReference type="InterPro" id="IPR052048">
    <property type="entry name" value="ST_Response_Regulator"/>
</dbReference>
<proteinExistence type="predicted"/>
<dbReference type="OrthoDB" id="2830at2157"/>
<dbReference type="GeneID" id="76208639"/>
<dbReference type="PANTHER" id="PTHR43228:SF1">
    <property type="entry name" value="TWO-COMPONENT RESPONSE REGULATOR ARR22"/>
    <property type="match status" value="1"/>
</dbReference>
<dbReference type="Pfam" id="PF00072">
    <property type="entry name" value="Response_reg"/>
    <property type="match status" value="1"/>
</dbReference>
<dbReference type="RefSeq" id="WP_109876846.1">
    <property type="nucleotide sequence ID" value="NZ_AP026695.1"/>
</dbReference>
<gene>
    <name evidence="2" type="ORF">NZNM25_10260</name>
</gene>
<name>A0A2S2KS02_9ARCH</name>
<organism evidence="2 3">
    <name type="scientific">Nitrosopumilus zosterae</name>
    <dbReference type="NCBI Taxonomy" id="718286"/>
    <lineage>
        <taxon>Archaea</taxon>
        <taxon>Nitrososphaerota</taxon>
        <taxon>Nitrososphaeria</taxon>
        <taxon>Nitrosopumilales</taxon>
        <taxon>Nitrosopumilaceae</taxon>
        <taxon>Nitrosopumilus</taxon>
    </lineage>
</organism>
<dbReference type="SUPFAM" id="SSF52172">
    <property type="entry name" value="CheY-like"/>
    <property type="match status" value="1"/>
</dbReference>
<reference evidence="2 3" key="1">
    <citation type="submission" date="2018-05" db="EMBL/GenBank/DDBJ databases">
        <title>genome sequencing of Nitrosopumilus sp. NM25.</title>
        <authorList>
            <person name="Mori K."/>
            <person name="Nakagawa T."/>
        </authorList>
    </citation>
    <scope>NUCLEOTIDE SEQUENCE [LARGE SCALE GENOMIC DNA]</scope>
    <source>
        <strain evidence="2 3">NM25</strain>
    </source>
</reference>
<dbReference type="GO" id="GO:0000160">
    <property type="term" value="P:phosphorelay signal transduction system"/>
    <property type="evidence" value="ECO:0007669"/>
    <property type="project" value="InterPro"/>
</dbReference>
<evidence type="ECO:0000313" key="2">
    <source>
        <dbReference type="EMBL" id="GBH34235.1"/>
    </source>
</evidence>
<evidence type="ECO:0000259" key="1">
    <source>
        <dbReference type="PROSITE" id="PS50110"/>
    </source>
</evidence>
<dbReference type="AlphaFoldDB" id="A0A2S2KS02"/>
<dbReference type="PANTHER" id="PTHR43228">
    <property type="entry name" value="TWO-COMPONENT RESPONSE REGULATOR"/>
    <property type="match status" value="1"/>
</dbReference>
<feature type="domain" description="Response regulatory" evidence="1">
    <location>
        <begin position="4"/>
        <end position="119"/>
    </location>
</feature>
<evidence type="ECO:0000313" key="3">
    <source>
        <dbReference type="Proteomes" id="UP000245829"/>
    </source>
</evidence>
<dbReference type="Gene3D" id="3.40.50.2300">
    <property type="match status" value="1"/>
</dbReference>
<dbReference type="InterPro" id="IPR001789">
    <property type="entry name" value="Sig_transdc_resp-reg_receiver"/>
</dbReference>
<accession>A0A2S2KS02</accession>
<dbReference type="PROSITE" id="PS50110">
    <property type="entry name" value="RESPONSE_REGULATORY"/>
    <property type="match status" value="1"/>
</dbReference>
<sequence>MKPKVIIIDDDMESAEILSDLLSLRSIEVLGMGYDGQDAVKLYQKYSPDVVIMDYWMPDFDGLYGLENIRNLDSNAKVIILTGSPDNECNDDLFELKPSAIIQKPFDTNKLVELIDKISLGDIIQLDNKSK</sequence>
<dbReference type="Proteomes" id="UP000245829">
    <property type="component" value="Unassembled WGS sequence"/>
</dbReference>
<dbReference type="InterPro" id="IPR011006">
    <property type="entry name" value="CheY-like_superfamily"/>
</dbReference>
<protein>
    <submittedName>
        <fullName evidence="2">Response regulator</fullName>
    </submittedName>
</protein>
<keyword evidence="3" id="KW-1185">Reference proteome</keyword>
<dbReference type="EMBL" id="BGKI01000004">
    <property type="protein sequence ID" value="GBH34235.1"/>
    <property type="molecule type" value="Genomic_DNA"/>
</dbReference>